<organism evidence="4 5">
    <name type="scientific">Stieleria marina</name>
    <dbReference type="NCBI Taxonomy" id="1930275"/>
    <lineage>
        <taxon>Bacteria</taxon>
        <taxon>Pseudomonadati</taxon>
        <taxon>Planctomycetota</taxon>
        <taxon>Planctomycetia</taxon>
        <taxon>Pirellulales</taxon>
        <taxon>Pirellulaceae</taxon>
        <taxon>Stieleria</taxon>
    </lineage>
</organism>
<dbReference type="PANTHER" id="PTHR10696:SF21">
    <property type="entry name" value="TAUD_TFDA-LIKE DOMAIN-CONTAINING PROTEIN"/>
    <property type="match status" value="1"/>
</dbReference>
<dbReference type="RefSeq" id="WP_145417402.1">
    <property type="nucleotide sequence ID" value="NZ_CP036526.1"/>
</dbReference>
<comment type="cofactor">
    <cofactor evidence="1">
        <name>Fe(2+)</name>
        <dbReference type="ChEBI" id="CHEBI:29033"/>
    </cofactor>
</comment>
<dbReference type="Pfam" id="PF02668">
    <property type="entry name" value="TauD"/>
    <property type="match status" value="1"/>
</dbReference>
<protein>
    <submittedName>
        <fullName evidence="4">Taurine catabolism dioxygenase TauD, TfdA family</fullName>
    </submittedName>
</protein>
<dbReference type="AlphaFoldDB" id="A0A517NRV0"/>
<gene>
    <name evidence="4" type="ORF">K239x_17760</name>
</gene>
<dbReference type="Gene3D" id="3.60.130.10">
    <property type="entry name" value="Clavaminate synthase-like"/>
    <property type="match status" value="1"/>
</dbReference>
<dbReference type="SUPFAM" id="SSF51197">
    <property type="entry name" value="Clavaminate synthase-like"/>
    <property type="match status" value="1"/>
</dbReference>
<evidence type="ECO:0000256" key="1">
    <source>
        <dbReference type="ARBA" id="ARBA00001954"/>
    </source>
</evidence>
<dbReference type="OrthoDB" id="9769888at2"/>
<dbReference type="GO" id="GO:0016706">
    <property type="term" value="F:2-oxoglutarate-dependent dioxygenase activity"/>
    <property type="evidence" value="ECO:0007669"/>
    <property type="project" value="UniProtKB-ARBA"/>
</dbReference>
<evidence type="ECO:0000256" key="2">
    <source>
        <dbReference type="ARBA" id="ARBA00023002"/>
    </source>
</evidence>
<evidence type="ECO:0000313" key="4">
    <source>
        <dbReference type="EMBL" id="QDT09825.1"/>
    </source>
</evidence>
<dbReference type="InterPro" id="IPR050411">
    <property type="entry name" value="AlphaKG_dependent_hydroxylases"/>
</dbReference>
<dbReference type="PANTHER" id="PTHR10696">
    <property type="entry name" value="GAMMA-BUTYROBETAINE HYDROXYLASE-RELATED"/>
    <property type="match status" value="1"/>
</dbReference>
<proteinExistence type="predicted"/>
<keyword evidence="2" id="KW-0560">Oxidoreductase</keyword>
<feature type="domain" description="TauD/TfdA-like" evidence="3">
    <location>
        <begin position="32"/>
        <end position="316"/>
    </location>
</feature>
<keyword evidence="5" id="KW-1185">Reference proteome</keyword>
<keyword evidence="4" id="KW-0223">Dioxygenase</keyword>
<evidence type="ECO:0000313" key="5">
    <source>
        <dbReference type="Proteomes" id="UP000319817"/>
    </source>
</evidence>
<evidence type="ECO:0000259" key="3">
    <source>
        <dbReference type="Pfam" id="PF02668"/>
    </source>
</evidence>
<dbReference type="Proteomes" id="UP000319817">
    <property type="component" value="Chromosome"/>
</dbReference>
<dbReference type="InterPro" id="IPR042098">
    <property type="entry name" value="TauD-like_sf"/>
</dbReference>
<dbReference type="InterPro" id="IPR003819">
    <property type="entry name" value="TauD/TfdA-like"/>
</dbReference>
<accession>A0A517NRV0</accession>
<sequence length="331" mass="36640">MPIQPTPVEGQQTYSQSVFPFAYTSDEPCTLGQATQWISENRERLLEEANTHGAVLFRGMGVESVEGFDAMVASLSLENFPYKKSLSNAVRVNRTERVFSANEAPPEVQIFFHHEMAQTPLFPKWILFSCEIAPQEGGATPLCRSDVLFERLLKERPEFAQACENRGLQYSNVMPGIDDAASGMGRSWASTLGVDNKEAAEARLAELGYSWEWLASGDLRATTPPLPAVMELADGRKTFFNQLIAAFCGWKDERNDPSSAIRHGDGTVLDADAVRHAATIADEITFDMNWQVGDVVLIDNTVVMHARRSFVGKRKVVASLAQMQTQSFQVA</sequence>
<reference evidence="4 5" key="1">
    <citation type="submission" date="2019-02" db="EMBL/GenBank/DDBJ databases">
        <title>Deep-cultivation of Planctomycetes and their phenomic and genomic characterization uncovers novel biology.</title>
        <authorList>
            <person name="Wiegand S."/>
            <person name="Jogler M."/>
            <person name="Boedeker C."/>
            <person name="Pinto D."/>
            <person name="Vollmers J."/>
            <person name="Rivas-Marin E."/>
            <person name="Kohn T."/>
            <person name="Peeters S.H."/>
            <person name="Heuer A."/>
            <person name="Rast P."/>
            <person name="Oberbeckmann S."/>
            <person name="Bunk B."/>
            <person name="Jeske O."/>
            <person name="Meyerdierks A."/>
            <person name="Storesund J.E."/>
            <person name="Kallscheuer N."/>
            <person name="Luecker S."/>
            <person name="Lage O.M."/>
            <person name="Pohl T."/>
            <person name="Merkel B.J."/>
            <person name="Hornburger P."/>
            <person name="Mueller R.-W."/>
            <person name="Bruemmer F."/>
            <person name="Labrenz M."/>
            <person name="Spormann A.M."/>
            <person name="Op den Camp H."/>
            <person name="Overmann J."/>
            <person name="Amann R."/>
            <person name="Jetten M.S.M."/>
            <person name="Mascher T."/>
            <person name="Medema M.H."/>
            <person name="Devos D.P."/>
            <person name="Kaster A.-K."/>
            <person name="Ovreas L."/>
            <person name="Rohde M."/>
            <person name="Galperin M.Y."/>
            <person name="Jogler C."/>
        </authorList>
    </citation>
    <scope>NUCLEOTIDE SEQUENCE [LARGE SCALE GENOMIC DNA]</scope>
    <source>
        <strain evidence="4 5">K23_9</strain>
    </source>
</reference>
<name>A0A517NRV0_9BACT</name>
<dbReference type="EMBL" id="CP036526">
    <property type="protein sequence ID" value="QDT09825.1"/>
    <property type="molecule type" value="Genomic_DNA"/>
</dbReference>